<organism evidence="2 3">
    <name type="scientific">Linum trigynum</name>
    <dbReference type="NCBI Taxonomy" id="586398"/>
    <lineage>
        <taxon>Eukaryota</taxon>
        <taxon>Viridiplantae</taxon>
        <taxon>Streptophyta</taxon>
        <taxon>Embryophyta</taxon>
        <taxon>Tracheophyta</taxon>
        <taxon>Spermatophyta</taxon>
        <taxon>Magnoliopsida</taxon>
        <taxon>eudicotyledons</taxon>
        <taxon>Gunneridae</taxon>
        <taxon>Pentapetalae</taxon>
        <taxon>rosids</taxon>
        <taxon>fabids</taxon>
        <taxon>Malpighiales</taxon>
        <taxon>Linaceae</taxon>
        <taxon>Linum</taxon>
    </lineage>
</organism>
<evidence type="ECO:0000313" key="3">
    <source>
        <dbReference type="Proteomes" id="UP001497516"/>
    </source>
</evidence>
<protein>
    <submittedName>
        <fullName evidence="2">Uncharacterized protein</fullName>
    </submittedName>
</protein>
<accession>A0AAV2FAS2</accession>
<sequence>MPIVDGEPSPDVVEGIRLAMEALFGESFVSGGEEEDTAMQSDGGSDVVGEPTVDEGGACDNSDEGDDFHVHVECVDWIGTVTGSISTCITWVHDGGVVSYQLLW</sequence>
<name>A0AAV2FAS2_9ROSI</name>
<gene>
    <name evidence="2" type="ORF">LTRI10_LOCUS35402</name>
</gene>
<dbReference type="AlphaFoldDB" id="A0AAV2FAS2"/>
<dbReference type="Proteomes" id="UP001497516">
    <property type="component" value="Chromosome 6"/>
</dbReference>
<feature type="region of interest" description="Disordered" evidence="1">
    <location>
        <begin position="29"/>
        <end position="65"/>
    </location>
</feature>
<keyword evidence="3" id="KW-1185">Reference proteome</keyword>
<evidence type="ECO:0000256" key="1">
    <source>
        <dbReference type="SAM" id="MobiDB-lite"/>
    </source>
</evidence>
<evidence type="ECO:0000313" key="2">
    <source>
        <dbReference type="EMBL" id="CAL1394933.1"/>
    </source>
</evidence>
<dbReference type="EMBL" id="OZ034819">
    <property type="protein sequence ID" value="CAL1394933.1"/>
    <property type="molecule type" value="Genomic_DNA"/>
</dbReference>
<proteinExistence type="predicted"/>
<reference evidence="2 3" key="1">
    <citation type="submission" date="2024-04" db="EMBL/GenBank/DDBJ databases">
        <authorList>
            <person name="Fracassetti M."/>
        </authorList>
    </citation>
    <scope>NUCLEOTIDE SEQUENCE [LARGE SCALE GENOMIC DNA]</scope>
</reference>